<dbReference type="PANTHER" id="PTHR42815">
    <property type="entry name" value="FAD-BINDING, PUTATIVE (AFU_ORTHOLOGUE AFUA_6G07600)-RELATED"/>
    <property type="match status" value="1"/>
</dbReference>
<organism evidence="2">
    <name type="scientific">Sheuella amnicola</name>
    <dbReference type="NCBI Taxonomy" id="2707330"/>
    <lineage>
        <taxon>Bacteria</taxon>
        <taxon>Pseudomonadati</taxon>
        <taxon>Pseudomonadota</taxon>
        <taxon>Betaproteobacteria</taxon>
        <taxon>Burkholderiales</taxon>
        <taxon>Alcaligenaceae</taxon>
        <taxon>Sheuella</taxon>
    </lineage>
</organism>
<evidence type="ECO:0000259" key="1">
    <source>
        <dbReference type="Pfam" id="PF01243"/>
    </source>
</evidence>
<accession>A0A6B2QUZ2</accession>
<dbReference type="Gene3D" id="2.30.110.10">
    <property type="entry name" value="Electron Transport, Fmn-binding Protein, Chain A"/>
    <property type="match status" value="1"/>
</dbReference>
<dbReference type="Pfam" id="PF01243">
    <property type="entry name" value="PNPOx_N"/>
    <property type="match status" value="1"/>
</dbReference>
<comment type="caution">
    <text evidence="2">The sequence shown here is derived from an EMBL/GenBank/DDBJ whole genome shotgun (WGS) entry which is preliminary data.</text>
</comment>
<dbReference type="SUPFAM" id="SSF50475">
    <property type="entry name" value="FMN-binding split barrel"/>
    <property type="match status" value="1"/>
</dbReference>
<proteinExistence type="predicted"/>
<dbReference type="AlphaFoldDB" id="A0A6B2QUZ2"/>
<name>A0A6B2QUZ2_9BURK</name>
<dbReference type="InterPro" id="IPR024029">
    <property type="entry name" value="Pyridox_Oxase_FMN-dep"/>
</dbReference>
<dbReference type="InterPro" id="IPR012349">
    <property type="entry name" value="Split_barrel_FMN-bd"/>
</dbReference>
<gene>
    <name evidence="2" type="ORF">G3I67_02940</name>
</gene>
<evidence type="ECO:0000313" key="2">
    <source>
        <dbReference type="EMBL" id="NDY82180.1"/>
    </source>
</evidence>
<protein>
    <submittedName>
        <fullName evidence="2">Pyridoxamine 5'-phosphate oxidase family protein</fullName>
    </submittedName>
</protein>
<dbReference type="EMBL" id="JAAGRN010000002">
    <property type="protein sequence ID" value="NDY82180.1"/>
    <property type="molecule type" value="Genomic_DNA"/>
</dbReference>
<dbReference type="InterPro" id="IPR011576">
    <property type="entry name" value="Pyridox_Oxase_N"/>
</dbReference>
<feature type="domain" description="Pyridoxamine 5'-phosphate oxidase N-terminal" evidence="1">
    <location>
        <begin position="31"/>
        <end position="149"/>
    </location>
</feature>
<reference evidence="2" key="1">
    <citation type="submission" date="2020-02" db="EMBL/GenBank/DDBJ databases">
        <authorList>
            <person name="Chen W.-M."/>
        </authorList>
    </citation>
    <scope>NUCLEOTIDE SEQUENCE</scope>
    <source>
        <strain evidence="2">NBD-18</strain>
    </source>
</reference>
<sequence>MHIDSLEKLRTLYGPAKERALKKQQSELDVHCRRYIELSPFVVLASSGLDKKLDASPRGGAPGFVKIVDSHTLLLPDSPGNNRLDTLENIIETGRIGMLFLIPGVDETLRVNGAAELRMDTHYLDICQTEVRRPKLVIKITVQEAYLHCAKAFMRSGLWNPDARIDRKRLPTMNQMVGEQTGLQSETEEETLKRYLTEL</sequence>
<dbReference type="NCBIfam" id="TIGR04025">
    <property type="entry name" value="PPOX_FMN_DR2398"/>
    <property type="match status" value="1"/>
</dbReference>
<dbReference type="RefSeq" id="WP_163651502.1">
    <property type="nucleotide sequence ID" value="NZ_JAAGRN010000002.1"/>
</dbReference>
<dbReference type="PANTHER" id="PTHR42815:SF2">
    <property type="entry name" value="FAD-BINDING, PUTATIVE (AFU_ORTHOLOGUE AFUA_6G07600)-RELATED"/>
    <property type="match status" value="1"/>
</dbReference>